<dbReference type="PANTHER" id="PTHR11210">
    <property type="entry name" value="RING BOX"/>
    <property type="match status" value="1"/>
</dbReference>
<dbReference type="PROSITE" id="PS50089">
    <property type="entry name" value="ZF_RING_2"/>
    <property type="match status" value="1"/>
</dbReference>
<protein>
    <recommendedName>
        <fullName evidence="1">Anaphase-promoting complex subunit 11</fullName>
    </recommendedName>
</protein>
<keyword evidence="4 9" id="KW-0863">Zinc-finger</keyword>
<dbReference type="InterPro" id="IPR051031">
    <property type="entry name" value="RING-box_E3_Ubiquitin_Ligase"/>
</dbReference>
<keyword evidence="7" id="KW-0862">Zinc</keyword>
<dbReference type="InterPro" id="IPR024991">
    <property type="entry name" value="RING-H2_APC11"/>
</dbReference>
<dbReference type="GO" id="GO:0031145">
    <property type="term" value="P:anaphase-promoting complex-dependent catabolic process"/>
    <property type="evidence" value="ECO:0007669"/>
    <property type="project" value="InterPro"/>
</dbReference>
<dbReference type="GO" id="GO:0097602">
    <property type="term" value="F:cullin family protein binding"/>
    <property type="evidence" value="ECO:0007669"/>
    <property type="project" value="InterPro"/>
</dbReference>
<evidence type="ECO:0000259" key="10">
    <source>
        <dbReference type="PROSITE" id="PS50089"/>
    </source>
</evidence>
<evidence type="ECO:0000313" key="12">
    <source>
        <dbReference type="Proteomes" id="UP000092321"/>
    </source>
</evidence>
<dbReference type="GO" id="GO:0051301">
    <property type="term" value="P:cell division"/>
    <property type="evidence" value="ECO:0007669"/>
    <property type="project" value="UniProtKB-KW"/>
</dbReference>
<dbReference type="InterPro" id="IPR001841">
    <property type="entry name" value="Znf_RING"/>
</dbReference>
<dbReference type="OrthoDB" id="1681166at2759"/>
<evidence type="ECO:0000256" key="2">
    <source>
        <dbReference type="ARBA" id="ARBA00022618"/>
    </source>
</evidence>
<reference evidence="12" key="1">
    <citation type="journal article" date="2016" name="Proc. Natl. Acad. Sci. U.S.A.">
        <title>Comparative genomics of biotechnologically important yeasts.</title>
        <authorList>
            <person name="Riley R."/>
            <person name="Haridas S."/>
            <person name="Wolfe K.H."/>
            <person name="Lopes M.R."/>
            <person name="Hittinger C.T."/>
            <person name="Goeker M."/>
            <person name="Salamov A.A."/>
            <person name="Wisecaver J.H."/>
            <person name="Long T.M."/>
            <person name="Calvey C.H."/>
            <person name="Aerts A.L."/>
            <person name="Barry K.W."/>
            <person name="Choi C."/>
            <person name="Clum A."/>
            <person name="Coughlan A.Y."/>
            <person name="Deshpande S."/>
            <person name="Douglass A.P."/>
            <person name="Hanson S.J."/>
            <person name="Klenk H.-P."/>
            <person name="LaButti K.M."/>
            <person name="Lapidus A."/>
            <person name="Lindquist E.A."/>
            <person name="Lipzen A.M."/>
            <person name="Meier-Kolthoff J.P."/>
            <person name="Ohm R.A."/>
            <person name="Otillar R.P."/>
            <person name="Pangilinan J.L."/>
            <person name="Peng Y."/>
            <person name="Rokas A."/>
            <person name="Rosa C.A."/>
            <person name="Scheuner C."/>
            <person name="Sibirny A.A."/>
            <person name="Slot J.C."/>
            <person name="Stielow J.B."/>
            <person name="Sun H."/>
            <person name="Kurtzman C.P."/>
            <person name="Blackwell M."/>
            <person name="Grigoriev I.V."/>
            <person name="Jeffries T.W."/>
        </authorList>
    </citation>
    <scope>NUCLEOTIDE SEQUENCE [LARGE SCALE GENOMIC DNA]</scope>
    <source>
        <strain evidence="12">NRRL Y-1626</strain>
    </source>
</reference>
<dbReference type="InterPro" id="IPR013083">
    <property type="entry name" value="Znf_RING/FYVE/PHD"/>
</dbReference>
<dbReference type="Proteomes" id="UP000092321">
    <property type="component" value="Unassembled WGS sequence"/>
</dbReference>
<dbReference type="SUPFAM" id="SSF57850">
    <property type="entry name" value="RING/U-box"/>
    <property type="match status" value="1"/>
</dbReference>
<evidence type="ECO:0000256" key="5">
    <source>
        <dbReference type="ARBA" id="ARBA00022776"/>
    </source>
</evidence>
<dbReference type="Pfam" id="PF12861">
    <property type="entry name" value="zf-ANAPC11"/>
    <property type="match status" value="1"/>
</dbReference>
<keyword evidence="12" id="KW-1185">Reference proteome</keyword>
<organism evidence="11 12">
    <name type="scientific">Hanseniaspora valbyensis NRRL Y-1626</name>
    <dbReference type="NCBI Taxonomy" id="766949"/>
    <lineage>
        <taxon>Eukaryota</taxon>
        <taxon>Fungi</taxon>
        <taxon>Dikarya</taxon>
        <taxon>Ascomycota</taxon>
        <taxon>Saccharomycotina</taxon>
        <taxon>Saccharomycetes</taxon>
        <taxon>Saccharomycodales</taxon>
        <taxon>Saccharomycodaceae</taxon>
        <taxon>Hanseniaspora</taxon>
    </lineage>
</organism>
<keyword evidence="5" id="KW-0498">Mitosis</keyword>
<dbReference type="GO" id="GO:0008270">
    <property type="term" value="F:zinc ion binding"/>
    <property type="evidence" value="ECO:0007669"/>
    <property type="project" value="UniProtKB-KW"/>
</dbReference>
<comment type="caution">
    <text evidence="11">The sequence shown here is derived from an EMBL/GenBank/DDBJ whole genome shotgun (WGS) entry which is preliminary data.</text>
</comment>
<keyword evidence="3" id="KW-0479">Metal-binding</keyword>
<dbReference type="Gene3D" id="3.30.40.10">
    <property type="entry name" value="Zinc/RING finger domain, C3HC4 (zinc finger)"/>
    <property type="match status" value="1"/>
</dbReference>
<proteinExistence type="predicted"/>
<evidence type="ECO:0000256" key="7">
    <source>
        <dbReference type="ARBA" id="ARBA00022833"/>
    </source>
</evidence>
<keyword evidence="2" id="KW-0132">Cell division</keyword>
<dbReference type="GO" id="GO:0061630">
    <property type="term" value="F:ubiquitin protein ligase activity"/>
    <property type="evidence" value="ECO:0007669"/>
    <property type="project" value="InterPro"/>
</dbReference>
<sequence>MKCEIKKLHIIATSKYDIPFLSNYLNAEEILKNQVKDEYVKELLSKPNNNIDFSEEDSDICGICQISFNHHCNHCHIKLKKLCPLSNGVCNHFFHLHCIERWLEQGTSGSKCPMCRQNYFANNSNNESIEENDNDEEILD</sequence>
<evidence type="ECO:0000256" key="6">
    <source>
        <dbReference type="ARBA" id="ARBA00022786"/>
    </source>
</evidence>
<evidence type="ECO:0000313" key="11">
    <source>
        <dbReference type="EMBL" id="OBA28379.1"/>
    </source>
</evidence>
<dbReference type="EMBL" id="LXPE01000004">
    <property type="protein sequence ID" value="OBA28379.1"/>
    <property type="molecule type" value="Genomic_DNA"/>
</dbReference>
<keyword evidence="6" id="KW-0833">Ubl conjugation pathway</keyword>
<feature type="domain" description="RING-type" evidence="10">
    <location>
        <begin position="72"/>
        <end position="116"/>
    </location>
</feature>
<evidence type="ECO:0000256" key="1">
    <source>
        <dbReference type="ARBA" id="ARBA00013928"/>
    </source>
</evidence>
<evidence type="ECO:0000256" key="4">
    <source>
        <dbReference type="ARBA" id="ARBA00022771"/>
    </source>
</evidence>
<gene>
    <name evidence="11" type="ORF">HANVADRAFT_37341</name>
</gene>
<evidence type="ECO:0000256" key="8">
    <source>
        <dbReference type="ARBA" id="ARBA00023306"/>
    </source>
</evidence>
<accession>A0A1B7TI19</accession>
<dbReference type="GO" id="GO:0005680">
    <property type="term" value="C:anaphase-promoting complex"/>
    <property type="evidence" value="ECO:0007669"/>
    <property type="project" value="InterPro"/>
</dbReference>
<keyword evidence="8" id="KW-0131">Cell cycle</keyword>
<evidence type="ECO:0000256" key="9">
    <source>
        <dbReference type="PROSITE-ProRule" id="PRU00175"/>
    </source>
</evidence>
<dbReference type="AlphaFoldDB" id="A0A1B7TI19"/>
<evidence type="ECO:0000256" key="3">
    <source>
        <dbReference type="ARBA" id="ARBA00022723"/>
    </source>
</evidence>
<name>A0A1B7TI19_9ASCO</name>